<keyword evidence="2" id="KW-1185">Reference proteome</keyword>
<organism evidence="1 2">
    <name type="scientific">Scytonema tolypothrichoides VB-61278_2</name>
    <dbReference type="NCBI Taxonomy" id="3232314"/>
    <lineage>
        <taxon>Bacteria</taxon>
        <taxon>Bacillati</taxon>
        <taxon>Cyanobacteriota</taxon>
        <taxon>Cyanophyceae</taxon>
        <taxon>Nostocales</taxon>
        <taxon>Scytonemataceae</taxon>
        <taxon>Scytonema</taxon>
    </lineage>
</organism>
<dbReference type="RefSeq" id="WP_408019986.1">
    <property type="nucleotide sequence ID" value="NZ_JBFQGM010000035.1"/>
</dbReference>
<gene>
    <name evidence="1" type="ORF">AB0759_41525</name>
</gene>
<protein>
    <recommendedName>
        <fullName evidence="3">MarR family transcriptional regulator</fullName>
    </recommendedName>
</protein>
<accession>A0ABW8X1P4</accession>
<dbReference type="Proteomes" id="UP001628874">
    <property type="component" value="Unassembled WGS sequence"/>
</dbReference>
<evidence type="ECO:0000313" key="1">
    <source>
        <dbReference type="EMBL" id="MFL9467070.1"/>
    </source>
</evidence>
<dbReference type="EMBL" id="JBFQGM010000035">
    <property type="protein sequence ID" value="MFL9467070.1"/>
    <property type="molecule type" value="Genomic_DNA"/>
</dbReference>
<comment type="caution">
    <text evidence="1">The sequence shown here is derived from an EMBL/GenBank/DDBJ whole genome shotgun (WGS) entry which is preliminary data.</text>
</comment>
<evidence type="ECO:0008006" key="3">
    <source>
        <dbReference type="Google" id="ProtNLM"/>
    </source>
</evidence>
<reference evidence="1 2" key="1">
    <citation type="submission" date="2024-07" db="EMBL/GenBank/DDBJ databases">
        <authorList>
            <person name="Tripathy S."/>
        </authorList>
    </citation>
    <scope>NUCLEOTIDE SEQUENCE [LARGE SCALE GENOMIC DNA]</scope>
    <source>
        <strain evidence="1 2">VB-61278_2</strain>
    </source>
</reference>
<evidence type="ECO:0000313" key="2">
    <source>
        <dbReference type="Proteomes" id="UP001628874"/>
    </source>
</evidence>
<sequence>MTDNETYRHFQEIHDRYTKLGWLPRKDLLWLFEVLQHMLEQKEN</sequence>
<name>A0ABW8X1P4_9CYAN</name>
<proteinExistence type="predicted"/>